<dbReference type="AlphaFoldDB" id="A0A0A9GAC6"/>
<feature type="region of interest" description="Disordered" evidence="1">
    <location>
        <begin position="32"/>
        <end position="71"/>
    </location>
</feature>
<name>A0A0A9GAC6_ARUDO</name>
<reference evidence="2" key="2">
    <citation type="journal article" date="2015" name="Data Brief">
        <title>Shoot transcriptome of the giant reed, Arundo donax.</title>
        <authorList>
            <person name="Barrero R.A."/>
            <person name="Guerrero F.D."/>
            <person name="Moolhuijzen P."/>
            <person name="Goolsby J.A."/>
            <person name="Tidwell J."/>
            <person name="Bellgard S.E."/>
            <person name="Bellgard M.I."/>
        </authorList>
    </citation>
    <scope>NUCLEOTIDE SEQUENCE</scope>
    <source>
        <tissue evidence="2">Shoot tissue taken approximately 20 cm above the soil surface</tissue>
    </source>
</reference>
<feature type="compositionally biased region" description="Pro residues" evidence="1">
    <location>
        <begin position="38"/>
        <end position="53"/>
    </location>
</feature>
<evidence type="ECO:0000256" key="1">
    <source>
        <dbReference type="SAM" id="MobiDB-lite"/>
    </source>
</evidence>
<organism evidence="2">
    <name type="scientific">Arundo donax</name>
    <name type="common">Giant reed</name>
    <name type="synonym">Donax arundinaceus</name>
    <dbReference type="NCBI Taxonomy" id="35708"/>
    <lineage>
        <taxon>Eukaryota</taxon>
        <taxon>Viridiplantae</taxon>
        <taxon>Streptophyta</taxon>
        <taxon>Embryophyta</taxon>
        <taxon>Tracheophyta</taxon>
        <taxon>Spermatophyta</taxon>
        <taxon>Magnoliopsida</taxon>
        <taxon>Liliopsida</taxon>
        <taxon>Poales</taxon>
        <taxon>Poaceae</taxon>
        <taxon>PACMAD clade</taxon>
        <taxon>Arundinoideae</taxon>
        <taxon>Arundineae</taxon>
        <taxon>Arundo</taxon>
    </lineage>
</organism>
<reference evidence="2" key="1">
    <citation type="submission" date="2014-09" db="EMBL/GenBank/DDBJ databases">
        <authorList>
            <person name="Magalhaes I.L.F."/>
            <person name="Oliveira U."/>
            <person name="Santos F.R."/>
            <person name="Vidigal T.H.D.A."/>
            <person name="Brescovit A.D."/>
            <person name="Santos A.J."/>
        </authorList>
    </citation>
    <scope>NUCLEOTIDE SEQUENCE</scope>
    <source>
        <tissue evidence="2">Shoot tissue taken approximately 20 cm above the soil surface</tissue>
    </source>
</reference>
<dbReference type="EMBL" id="GBRH01175866">
    <property type="protein sequence ID" value="JAE22030.1"/>
    <property type="molecule type" value="Transcribed_RNA"/>
</dbReference>
<feature type="compositionally biased region" description="Low complexity" evidence="1">
    <location>
        <begin position="54"/>
        <end position="64"/>
    </location>
</feature>
<evidence type="ECO:0000313" key="2">
    <source>
        <dbReference type="EMBL" id="JAE22030.1"/>
    </source>
</evidence>
<proteinExistence type="predicted"/>
<accession>A0A0A9GAC6</accession>
<protein>
    <submittedName>
        <fullName evidence="2">Uncharacterized protein</fullName>
    </submittedName>
</protein>
<sequence>MHTHLNAILGSDAKLSFYLEQVAGLGFRIRAQKHCPNPSSPPPPPSGLLPSPPTTTTTPTATLAARERSRRLPSAAGCSSSRFFFFLRLLFHRHLPNQSSAKESGARCRP</sequence>